<sequence>MDKSPDSPADTLLVNPGKSTRLQEMRQRAAAANQPAPAVAPADKMLQTKDTGFSPEMLLARQLIDERLTQILATLPVGKQRRLFKIRFGMEPDQIKALAIKQIFALLNINHPQFNNHCTNMKQVADLNYNGRQAN</sequence>
<evidence type="ECO:0000313" key="2">
    <source>
        <dbReference type="Proteomes" id="UP000652176"/>
    </source>
</evidence>
<protein>
    <submittedName>
        <fullName evidence="1">Uncharacterized protein</fullName>
    </submittedName>
</protein>
<dbReference type="EMBL" id="JACXSS010000001">
    <property type="protein sequence ID" value="MBD9355554.1"/>
    <property type="molecule type" value="Genomic_DNA"/>
</dbReference>
<gene>
    <name evidence="1" type="ORF">IE877_06630</name>
</gene>
<name>A0ABR9CZZ2_9GAMM</name>
<accession>A0ABR9CZZ2</accession>
<dbReference type="RefSeq" id="WP_192373917.1">
    <property type="nucleotide sequence ID" value="NZ_CAJHIV010000001.1"/>
</dbReference>
<comment type="caution">
    <text evidence="1">The sequence shown here is derived from an EMBL/GenBank/DDBJ whole genome shotgun (WGS) entry which is preliminary data.</text>
</comment>
<dbReference type="Proteomes" id="UP000652176">
    <property type="component" value="Unassembled WGS sequence"/>
</dbReference>
<keyword evidence="2" id="KW-1185">Reference proteome</keyword>
<organism evidence="1 2">
    <name type="scientific">Methylomonas albis</name>
    <dbReference type="NCBI Taxonomy" id="1854563"/>
    <lineage>
        <taxon>Bacteria</taxon>
        <taxon>Pseudomonadati</taxon>
        <taxon>Pseudomonadota</taxon>
        <taxon>Gammaproteobacteria</taxon>
        <taxon>Methylococcales</taxon>
        <taxon>Methylococcaceae</taxon>
        <taxon>Methylomonas</taxon>
    </lineage>
</organism>
<reference evidence="1 2" key="1">
    <citation type="submission" date="2020-09" db="EMBL/GenBank/DDBJ databases">
        <title>Methylomonas albis sp. nov. and Methylomonas fluvii sp. nov.: Two cold-adapted methanotrophs from the River Elbe and an amended description of Methylovulum psychrotolerans strain Eb1.</title>
        <authorList>
            <person name="Bussmann I.K."/>
            <person name="Klings K.-W."/>
            <person name="Warnstedt J."/>
            <person name="Hoppert M."/>
            <person name="Saborowski A."/>
            <person name="Horn F."/>
            <person name="Liebner S."/>
        </authorList>
    </citation>
    <scope>NUCLEOTIDE SEQUENCE [LARGE SCALE GENOMIC DNA]</scope>
    <source>
        <strain evidence="1 2">EbA</strain>
    </source>
</reference>
<evidence type="ECO:0000313" key="1">
    <source>
        <dbReference type="EMBL" id="MBD9355554.1"/>
    </source>
</evidence>
<proteinExistence type="predicted"/>